<evidence type="ECO:0000256" key="1">
    <source>
        <dbReference type="SAM" id="MobiDB-lite"/>
    </source>
</evidence>
<organism evidence="2 3">
    <name type="scientific">Mya arenaria</name>
    <name type="common">Soft-shell clam</name>
    <dbReference type="NCBI Taxonomy" id="6604"/>
    <lineage>
        <taxon>Eukaryota</taxon>
        <taxon>Metazoa</taxon>
        <taxon>Spiralia</taxon>
        <taxon>Lophotrochozoa</taxon>
        <taxon>Mollusca</taxon>
        <taxon>Bivalvia</taxon>
        <taxon>Autobranchia</taxon>
        <taxon>Heteroconchia</taxon>
        <taxon>Euheterodonta</taxon>
        <taxon>Imparidentia</taxon>
        <taxon>Neoheterodontei</taxon>
        <taxon>Myida</taxon>
        <taxon>Myoidea</taxon>
        <taxon>Myidae</taxon>
        <taxon>Mya</taxon>
    </lineage>
</organism>
<feature type="compositionally biased region" description="Polar residues" evidence="1">
    <location>
        <begin position="23"/>
        <end position="34"/>
    </location>
</feature>
<evidence type="ECO:0000313" key="3">
    <source>
        <dbReference type="Proteomes" id="UP001164746"/>
    </source>
</evidence>
<sequence>MKLCLRRCLESGLCGAGSPEGLTPTNGPTPTDDLTPTAGLKFSTEASFCVQAKAVRDYCNIANPATLTFRNGDLIK</sequence>
<dbReference type="Gene3D" id="2.30.30.40">
    <property type="entry name" value="SH3 Domains"/>
    <property type="match status" value="1"/>
</dbReference>
<protein>
    <submittedName>
        <fullName evidence="2">Uncharacterized protein</fullName>
    </submittedName>
</protein>
<name>A0ABY7DJT4_MYAAR</name>
<proteinExistence type="predicted"/>
<dbReference type="Proteomes" id="UP001164746">
    <property type="component" value="Chromosome 2"/>
</dbReference>
<gene>
    <name evidence="2" type="ORF">MAR_029300</name>
</gene>
<feature type="non-terminal residue" evidence="2">
    <location>
        <position position="1"/>
    </location>
</feature>
<reference evidence="2" key="1">
    <citation type="submission" date="2022-11" db="EMBL/GenBank/DDBJ databases">
        <title>Centuries of genome instability and evolution in soft-shell clam transmissible cancer (bioRxiv).</title>
        <authorList>
            <person name="Hart S.F.M."/>
            <person name="Yonemitsu M.A."/>
            <person name="Giersch R.M."/>
            <person name="Beal B.F."/>
            <person name="Arriagada G."/>
            <person name="Davis B.W."/>
            <person name="Ostrander E.A."/>
            <person name="Goff S.P."/>
            <person name="Metzger M.J."/>
        </authorList>
    </citation>
    <scope>NUCLEOTIDE SEQUENCE</scope>
    <source>
        <strain evidence="2">MELC-2E11</strain>
        <tissue evidence="2">Siphon/mantle</tissue>
    </source>
</reference>
<dbReference type="EMBL" id="CP111013">
    <property type="protein sequence ID" value="WAQ96610.1"/>
    <property type="molecule type" value="Genomic_DNA"/>
</dbReference>
<accession>A0ABY7DJT4</accession>
<evidence type="ECO:0000313" key="2">
    <source>
        <dbReference type="EMBL" id="WAQ96610.1"/>
    </source>
</evidence>
<keyword evidence="3" id="KW-1185">Reference proteome</keyword>
<feature type="region of interest" description="Disordered" evidence="1">
    <location>
        <begin position="17"/>
        <end position="37"/>
    </location>
</feature>